<evidence type="ECO:0000256" key="3">
    <source>
        <dbReference type="ARBA" id="ARBA00023163"/>
    </source>
</evidence>
<dbReference type="PANTHER" id="PTHR42756:SF1">
    <property type="entry name" value="TRANSCRIPTIONAL REPRESSOR OF EMRAB OPERON"/>
    <property type="match status" value="1"/>
</dbReference>
<evidence type="ECO:0000256" key="2">
    <source>
        <dbReference type="ARBA" id="ARBA00023125"/>
    </source>
</evidence>
<dbReference type="InterPro" id="IPR000835">
    <property type="entry name" value="HTH_MarR-typ"/>
</dbReference>
<dbReference type="Pfam" id="PF12802">
    <property type="entry name" value="MarR_2"/>
    <property type="match status" value="1"/>
</dbReference>
<proteinExistence type="predicted"/>
<dbReference type="GO" id="GO:0003700">
    <property type="term" value="F:DNA-binding transcription factor activity"/>
    <property type="evidence" value="ECO:0007669"/>
    <property type="project" value="InterPro"/>
</dbReference>
<dbReference type="Gene3D" id="1.10.10.10">
    <property type="entry name" value="Winged helix-like DNA-binding domain superfamily/Winged helix DNA-binding domain"/>
    <property type="match status" value="1"/>
</dbReference>
<dbReference type="PROSITE" id="PS50995">
    <property type="entry name" value="HTH_MARR_2"/>
    <property type="match status" value="1"/>
</dbReference>
<evidence type="ECO:0000259" key="4">
    <source>
        <dbReference type="PROSITE" id="PS50995"/>
    </source>
</evidence>
<dbReference type="RefSeq" id="WP_104714518.1">
    <property type="nucleotide sequence ID" value="NZ_PTRA01000002.1"/>
</dbReference>
<keyword evidence="3" id="KW-0804">Transcription</keyword>
<dbReference type="InterPro" id="IPR036388">
    <property type="entry name" value="WH-like_DNA-bd_sf"/>
</dbReference>
<name>A0A2S7IJX4_9BACT</name>
<sequence length="162" mass="18722">MKKNTEDIIIANIESHLVNSVAISFNMVNMLMVRLLDREYIRRGFTFQFDQVPVLAIVHLAGDSLLSQQDIATLIKRDKSSVRRSLQVLERDGYVQTLADAADKRKKLIRLTDKGKLVVEMAFRTASRFDDFLTEELNPDELDQLNQILKKMHALYERQLAE</sequence>
<keyword evidence="2" id="KW-0238">DNA-binding</keyword>
<gene>
    <name evidence="5" type="ORF">C5O19_16555</name>
</gene>
<comment type="caution">
    <text evidence="5">The sequence shown here is derived from an EMBL/GenBank/DDBJ whole genome shotgun (WGS) entry which is preliminary data.</text>
</comment>
<evidence type="ECO:0000313" key="6">
    <source>
        <dbReference type="Proteomes" id="UP000239590"/>
    </source>
</evidence>
<dbReference type="EMBL" id="PTRA01000002">
    <property type="protein sequence ID" value="PQA56943.1"/>
    <property type="molecule type" value="Genomic_DNA"/>
</dbReference>
<keyword evidence="1" id="KW-0805">Transcription regulation</keyword>
<keyword evidence="6" id="KW-1185">Reference proteome</keyword>
<protein>
    <submittedName>
        <fullName evidence="5">MarR family transcriptional regulator</fullName>
    </submittedName>
</protein>
<dbReference type="PRINTS" id="PR00598">
    <property type="entry name" value="HTHMARR"/>
</dbReference>
<accession>A0A2S7IJX4</accession>
<dbReference type="OrthoDB" id="996843at2"/>
<feature type="domain" description="HTH marR-type" evidence="4">
    <location>
        <begin position="14"/>
        <end position="154"/>
    </location>
</feature>
<organism evidence="5 6">
    <name type="scientific">Siphonobacter curvatus</name>
    <dbReference type="NCBI Taxonomy" id="2094562"/>
    <lineage>
        <taxon>Bacteria</taxon>
        <taxon>Pseudomonadati</taxon>
        <taxon>Bacteroidota</taxon>
        <taxon>Cytophagia</taxon>
        <taxon>Cytophagales</taxon>
        <taxon>Cytophagaceae</taxon>
        <taxon>Siphonobacter</taxon>
    </lineage>
</organism>
<evidence type="ECO:0000313" key="5">
    <source>
        <dbReference type="EMBL" id="PQA56943.1"/>
    </source>
</evidence>
<evidence type="ECO:0000256" key="1">
    <source>
        <dbReference type="ARBA" id="ARBA00023015"/>
    </source>
</evidence>
<dbReference type="PANTHER" id="PTHR42756">
    <property type="entry name" value="TRANSCRIPTIONAL REGULATOR, MARR"/>
    <property type="match status" value="1"/>
</dbReference>
<reference evidence="6" key="1">
    <citation type="submission" date="2018-02" db="EMBL/GenBank/DDBJ databases">
        <title>Genome sequencing of Solimonas sp. HR-BB.</title>
        <authorList>
            <person name="Lee Y."/>
            <person name="Jeon C.O."/>
        </authorList>
    </citation>
    <scope>NUCLEOTIDE SEQUENCE [LARGE SCALE GENOMIC DNA]</scope>
    <source>
        <strain evidence="6">HR-U</strain>
    </source>
</reference>
<dbReference type="GO" id="GO:0003677">
    <property type="term" value="F:DNA binding"/>
    <property type="evidence" value="ECO:0007669"/>
    <property type="project" value="UniProtKB-KW"/>
</dbReference>
<dbReference type="SMART" id="SM00347">
    <property type="entry name" value="HTH_MARR"/>
    <property type="match status" value="1"/>
</dbReference>
<dbReference type="Proteomes" id="UP000239590">
    <property type="component" value="Unassembled WGS sequence"/>
</dbReference>
<dbReference type="SUPFAM" id="SSF46785">
    <property type="entry name" value="Winged helix' DNA-binding domain"/>
    <property type="match status" value="1"/>
</dbReference>
<dbReference type="AlphaFoldDB" id="A0A2S7IJX4"/>
<dbReference type="InterPro" id="IPR023187">
    <property type="entry name" value="Tscrpt_reg_MarR-type_CS"/>
</dbReference>
<dbReference type="PROSITE" id="PS01117">
    <property type="entry name" value="HTH_MARR_1"/>
    <property type="match status" value="1"/>
</dbReference>
<dbReference type="InterPro" id="IPR036390">
    <property type="entry name" value="WH_DNA-bd_sf"/>
</dbReference>